<evidence type="ECO:0000256" key="1">
    <source>
        <dbReference type="SAM" id="Phobius"/>
    </source>
</evidence>
<evidence type="ECO:0000313" key="2">
    <source>
        <dbReference type="EMBL" id="QBY55290.1"/>
    </source>
</evidence>
<evidence type="ECO:0000313" key="3">
    <source>
        <dbReference type="Proteomes" id="UP000295294"/>
    </source>
</evidence>
<dbReference type="Proteomes" id="UP000295294">
    <property type="component" value="Plasmid unnamed1"/>
</dbReference>
<protein>
    <submittedName>
        <fullName evidence="2">Uncharacterized protein</fullName>
    </submittedName>
</protein>
<dbReference type="OrthoDB" id="9812433at2"/>
<feature type="transmembrane region" description="Helical" evidence="1">
    <location>
        <begin position="67"/>
        <end position="88"/>
    </location>
</feature>
<feature type="transmembrane region" description="Helical" evidence="1">
    <location>
        <begin position="176"/>
        <end position="194"/>
    </location>
</feature>
<keyword evidence="1" id="KW-0812">Transmembrane</keyword>
<keyword evidence="2" id="KW-0614">Plasmid</keyword>
<geneLocation type="plasmid" evidence="2">
    <name>unnamed1</name>
</geneLocation>
<dbReference type="EMBL" id="CP038636">
    <property type="protein sequence ID" value="QBY55290.1"/>
    <property type="molecule type" value="Genomic_DNA"/>
</dbReference>
<proteinExistence type="predicted"/>
<sequence length="337" mass="37185">MSLSLWLLISGLLLGAAIWHESLLPARFMLDKDVLLERMAQHQSPVVFGDSFDNFAWLYRTAGLDTFSLSVLGCLVSLTAFILSIRAAGVRELKVVEWLVLVFWMVTAVVYAGLPSKEIVVLAIVGIALCCKGKMARVLMFLVLAVSFSLYFRGYWAIIIAGWLSLYVLGVKALRPLRLILLILLWYAVLSVVFQKYLGGGLPLGREVGNEWRSATEVASLIESPLPFRGFIFDIVNVVIILATCVVPVPLLLSGSASQVVGGVGLLLTFHMLSASWRRILKMPPNCSVEHRQMLSFVISFLCVQAIFEPDYGSFLRHLSAISPLILFCCLASRDGS</sequence>
<feature type="transmembrane region" description="Helical" evidence="1">
    <location>
        <begin position="150"/>
        <end position="170"/>
    </location>
</feature>
<accession>A0A4P7LGS0</accession>
<keyword evidence="1" id="KW-1133">Transmembrane helix</keyword>
<dbReference type="RefSeq" id="WP_135706559.1">
    <property type="nucleotide sequence ID" value="NZ_CP038636.1"/>
</dbReference>
<feature type="transmembrane region" description="Helical" evidence="1">
    <location>
        <begin position="95"/>
        <end position="114"/>
    </location>
</feature>
<reference evidence="2 3" key="1">
    <citation type="submission" date="2019-03" db="EMBL/GenBank/DDBJ databases">
        <title>Efficiently degradation of phenoxyalkanoic acid herbicides by Cupriavidus oxalaticus strain X32.</title>
        <authorList>
            <person name="Sheng X."/>
        </authorList>
    </citation>
    <scope>NUCLEOTIDE SEQUENCE [LARGE SCALE GENOMIC DNA]</scope>
    <source>
        <strain evidence="2 3">X32</strain>
        <plasmid evidence="2 3">unnamed1</plasmid>
    </source>
</reference>
<feature type="transmembrane region" description="Helical" evidence="1">
    <location>
        <begin position="259"/>
        <end position="277"/>
    </location>
</feature>
<name>A0A4P7LGS0_9BURK</name>
<dbReference type="AlphaFoldDB" id="A0A4P7LGS0"/>
<feature type="transmembrane region" description="Helical" evidence="1">
    <location>
        <begin position="231"/>
        <end position="253"/>
    </location>
</feature>
<organism evidence="2 3">
    <name type="scientific">Cupriavidus oxalaticus</name>
    <dbReference type="NCBI Taxonomy" id="96344"/>
    <lineage>
        <taxon>Bacteria</taxon>
        <taxon>Pseudomonadati</taxon>
        <taxon>Pseudomonadota</taxon>
        <taxon>Betaproteobacteria</taxon>
        <taxon>Burkholderiales</taxon>
        <taxon>Burkholderiaceae</taxon>
        <taxon>Cupriavidus</taxon>
    </lineage>
</organism>
<keyword evidence="1" id="KW-0472">Membrane</keyword>
<feature type="transmembrane region" description="Helical" evidence="1">
    <location>
        <begin position="120"/>
        <end position="143"/>
    </location>
</feature>
<gene>
    <name evidence="2" type="ORF">E0W60_29820</name>
</gene>
<dbReference type="KEGG" id="cox:E0W60_29820"/>